<dbReference type="InterPro" id="IPR011060">
    <property type="entry name" value="RibuloseP-bd_barrel"/>
</dbReference>
<dbReference type="NCBIfam" id="TIGR00262">
    <property type="entry name" value="trpA"/>
    <property type="match status" value="1"/>
</dbReference>
<name>A4A845_9GAMM</name>
<evidence type="ECO:0000256" key="3">
    <source>
        <dbReference type="ARBA" id="ARBA00011270"/>
    </source>
</evidence>
<dbReference type="PROSITE" id="PS00167">
    <property type="entry name" value="TRP_SYNTHASE_ALPHA"/>
    <property type="match status" value="1"/>
</dbReference>
<evidence type="ECO:0000256" key="1">
    <source>
        <dbReference type="ARBA" id="ARBA00003365"/>
    </source>
</evidence>
<comment type="catalytic activity">
    <reaction evidence="8 9">
        <text>(1S,2R)-1-C-(indol-3-yl)glycerol 3-phosphate + L-serine = D-glyceraldehyde 3-phosphate + L-tryptophan + H2O</text>
        <dbReference type="Rhea" id="RHEA:10532"/>
        <dbReference type="ChEBI" id="CHEBI:15377"/>
        <dbReference type="ChEBI" id="CHEBI:33384"/>
        <dbReference type="ChEBI" id="CHEBI:57912"/>
        <dbReference type="ChEBI" id="CHEBI:58866"/>
        <dbReference type="ChEBI" id="CHEBI:59776"/>
        <dbReference type="EC" id="4.2.1.20"/>
    </reaction>
</comment>
<dbReference type="HAMAP" id="MF_00131">
    <property type="entry name" value="Trp_synth_alpha"/>
    <property type="match status" value="1"/>
</dbReference>
<reference evidence="11 12" key="1">
    <citation type="journal article" date="2007" name="Proc. Natl. Acad. Sci. U.S.A.">
        <title>Characterization of a marine gammaproteobacterium capable of aerobic anoxygenic photosynthesis.</title>
        <authorList>
            <person name="Fuchs B.M."/>
            <person name="Spring S."/>
            <person name="Teeling H."/>
            <person name="Quast C."/>
            <person name="Wulf J."/>
            <person name="Schattenhofer M."/>
            <person name="Yan S."/>
            <person name="Ferriera S."/>
            <person name="Johnson J."/>
            <person name="Glockner F.O."/>
            <person name="Amann R."/>
        </authorList>
    </citation>
    <scope>NUCLEOTIDE SEQUENCE [LARGE SCALE GENOMIC DNA]</scope>
    <source>
        <strain evidence="11">KT71</strain>
    </source>
</reference>
<evidence type="ECO:0000256" key="5">
    <source>
        <dbReference type="ARBA" id="ARBA00022822"/>
    </source>
</evidence>
<evidence type="ECO:0000256" key="8">
    <source>
        <dbReference type="ARBA" id="ARBA00049047"/>
    </source>
</evidence>
<comment type="caution">
    <text evidence="11">The sequence shown here is derived from an EMBL/GenBank/DDBJ whole genome shotgun (WGS) entry which is preliminary data.</text>
</comment>
<sequence>MSRIAGCFADLKARNRKAVIPYIVAGDPGVEITVDLMLALVEAGADIIELGVPFSDPMSEGPVIQRGHERALDRGVRLRGVLDLMTQFREHNQTTPVLLMGYANPVEHMGHAQFADRAAASGVDALLSVDIPPEEVAMLNRELRRVGMDNIFLIAPTTPSARMALIAEEASGFIYYVSLKGVTGAGNLDREAVARSLEEIRRHTDLPICVGFGIKDGPSAAAVASVADGVVVGSALVQRLADVAEAGGDSAQILQAAKAMLADIREHVDSIGANAT</sequence>
<evidence type="ECO:0000313" key="12">
    <source>
        <dbReference type="Proteomes" id="UP000019205"/>
    </source>
</evidence>
<dbReference type="GO" id="GO:0005829">
    <property type="term" value="C:cytosol"/>
    <property type="evidence" value="ECO:0007669"/>
    <property type="project" value="TreeGrafter"/>
</dbReference>
<comment type="pathway">
    <text evidence="2 9">Amino-acid biosynthesis; L-tryptophan biosynthesis; L-tryptophan from chorismate: step 5/5.</text>
</comment>
<keyword evidence="7 9" id="KW-0456">Lyase</keyword>
<dbReference type="CDD" id="cd04724">
    <property type="entry name" value="Tryptophan_synthase_alpha"/>
    <property type="match status" value="1"/>
</dbReference>
<feature type="active site" description="Proton acceptor" evidence="9">
    <location>
        <position position="49"/>
    </location>
</feature>
<accession>A4A845</accession>
<dbReference type="InterPro" id="IPR018204">
    <property type="entry name" value="Trp_synthase_alpha_AS"/>
</dbReference>
<dbReference type="PANTHER" id="PTHR43406">
    <property type="entry name" value="TRYPTOPHAN SYNTHASE, ALPHA CHAIN"/>
    <property type="match status" value="1"/>
</dbReference>
<dbReference type="AlphaFoldDB" id="A4A845"/>
<evidence type="ECO:0000256" key="9">
    <source>
        <dbReference type="HAMAP-Rule" id="MF_00131"/>
    </source>
</evidence>
<comment type="similarity">
    <text evidence="9 10">Belongs to the TrpA family.</text>
</comment>
<protein>
    <recommendedName>
        <fullName evidence="9">Tryptophan synthase alpha chain</fullName>
        <ecNumber evidence="9">4.2.1.20</ecNumber>
    </recommendedName>
</protein>
<evidence type="ECO:0000313" key="11">
    <source>
        <dbReference type="EMBL" id="EAQ97840.1"/>
    </source>
</evidence>
<dbReference type="OrthoDB" id="9804578at2"/>
<evidence type="ECO:0000256" key="10">
    <source>
        <dbReference type="RuleBase" id="RU003662"/>
    </source>
</evidence>
<dbReference type="FunFam" id="3.20.20.70:FF:000037">
    <property type="entry name" value="Tryptophan synthase alpha chain"/>
    <property type="match status" value="1"/>
</dbReference>
<dbReference type="eggNOG" id="COG0159">
    <property type="taxonomic scope" value="Bacteria"/>
</dbReference>
<dbReference type="Pfam" id="PF00290">
    <property type="entry name" value="Trp_syntA"/>
    <property type="match status" value="1"/>
</dbReference>
<evidence type="ECO:0000256" key="4">
    <source>
        <dbReference type="ARBA" id="ARBA00022605"/>
    </source>
</evidence>
<reference evidence="11 12" key="2">
    <citation type="journal article" date="2009" name="PLoS ONE">
        <title>The photosynthetic apparatus and its regulation in the aerobic gammaproteobacterium Congregibacter litoralis gen. nov., sp. nov.</title>
        <authorList>
            <person name="Spring S."/>
            <person name="Lunsdorf H."/>
            <person name="Fuchs B.M."/>
            <person name="Tindall B.J."/>
        </authorList>
    </citation>
    <scope>NUCLEOTIDE SEQUENCE [LARGE SCALE GENOMIC DNA]</scope>
    <source>
        <strain evidence="11">KT71</strain>
    </source>
</reference>
<keyword evidence="6 9" id="KW-0057">Aromatic amino acid biosynthesis</keyword>
<dbReference type="RefSeq" id="WP_008295390.1">
    <property type="nucleotide sequence ID" value="NZ_CM002299.1"/>
</dbReference>
<comment type="function">
    <text evidence="1 9">The alpha subunit is responsible for the aldol cleavage of indoleglycerol phosphate to indole and glyceraldehyde 3-phosphate.</text>
</comment>
<dbReference type="SUPFAM" id="SSF51366">
    <property type="entry name" value="Ribulose-phoshate binding barrel"/>
    <property type="match status" value="1"/>
</dbReference>
<dbReference type="GO" id="GO:0004834">
    <property type="term" value="F:tryptophan synthase activity"/>
    <property type="evidence" value="ECO:0007669"/>
    <property type="project" value="UniProtKB-UniRule"/>
</dbReference>
<dbReference type="HOGENOM" id="CLU_016734_0_0_6"/>
<dbReference type="InterPro" id="IPR002028">
    <property type="entry name" value="Trp_synthase_suA"/>
</dbReference>
<organism evidence="11 12">
    <name type="scientific">Congregibacter litoralis KT71</name>
    <dbReference type="NCBI Taxonomy" id="314285"/>
    <lineage>
        <taxon>Bacteria</taxon>
        <taxon>Pseudomonadati</taxon>
        <taxon>Pseudomonadota</taxon>
        <taxon>Gammaproteobacteria</taxon>
        <taxon>Cellvibrionales</taxon>
        <taxon>Halieaceae</taxon>
        <taxon>Congregibacter</taxon>
    </lineage>
</organism>
<dbReference type="PANTHER" id="PTHR43406:SF1">
    <property type="entry name" value="TRYPTOPHAN SYNTHASE ALPHA CHAIN, CHLOROPLASTIC"/>
    <property type="match status" value="1"/>
</dbReference>
<gene>
    <name evidence="9" type="primary">trpA</name>
    <name evidence="11" type="ORF">KT71_14784</name>
</gene>
<evidence type="ECO:0000256" key="6">
    <source>
        <dbReference type="ARBA" id="ARBA00023141"/>
    </source>
</evidence>
<dbReference type="InterPro" id="IPR013785">
    <property type="entry name" value="Aldolase_TIM"/>
</dbReference>
<proteinExistence type="inferred from homology"/>
<evidence type="ECO:0000256" key="7">
    <source>
        <dbReference type="ARBA" id="ARBA00023239"/>
    </source>
</evidence>
<dbReference type="Proteomes" id="UP000019205">
    <property type="component" value="Chromosome"/>
</dbReference>
<comment type="subunit">
    <text evidence="3 9">Tetramer of two alpha and two beta chains.</text>
</comment>
<keyword evidence="5 9" id="KW-0822">Tryptophan biosynthesis</keyword>
<feature type="active site" description="Proton acceptor" evidence="9">
    <location>
        <position position="60"/>
    </location>
</feature>
<dbReference type="EC" id="4.2.1.20" evidence="9"/>
<dbReference type="Gene3D" id="3.20.20.70">
    <property type="entry name" value="Aldolase class I"/>
    <property type="match status" value="1"/>
</dbReference>
<keyword evidence="12" id="KW-1185">Reference proteome</keyword>
<dbReference type="STRING" id="314285.KT71_14784"/>
<dbReference type="UniPathway" id="UPA00035">
    <property type="reaction ID" value="UER00044"/>
</dbReference>
<dbReference type="EMBL" id="AAOA02000001">
    <property type="protein sequence ID" value="EAQ97840.1"/>
    <property type="molecule type" value="Genomic_DNA"/>
</dbReference>
<evidence type="ECO:0000256" key="2">
    <source>
        <dbReference type="ARBA" id="ARBA00004733"/>
    </source>
</evidence>
<keyword evidence="4 9" id="KW-0028">Amino-acid biosynthesis</keyword>